<dbReference type="EMBL" id="BAABCA010000007">
    <property type="protein sequence ID" value="GAA4239154.1"/>
    <property type="molecule type" value="Genomic_DNA"/>
</dbReference>
<sequence>MILKYTTSNNKFMSYQDEFILFWKQVEESVEEKRFAKLTMAKTIGKPNLKNIFVRPIYSDEAFRVLVKLHYQSRDTEDQENEFSLNEAFMYLKPYLKTSFLSVLLFTTTKDVTFKVNKKGAGSITEHPPTFSNIVFASSTKK</sequence>
<dbReference type="Proteomes" id="UP001501496">
    <property type="component" value="Unassembled WGS sequence"/>
</dbReference>
<keyword evidence="2" id="KW-1185">Reference proteome</keyword>
<reference evidence="2" key="1">
    <citation type="journal article" date="2019" name="Int. J. Syst. Evol. Microbiol.">
        <title>The Global Catalogue of Microorganisms (GCM) 10K type strain sequencing project: providing services to taxonomists for standard genome sequencing and annotation.</title>
        <authorList>
            <consortium name="The Broad Institute Genomics Platform"/>
            <consortium name="The Broad Institute Genome Sequencing Center for Infectious Disease"/>
            <person name="Wu L."/>
            <person name="Ma J."/>
        </authorList>
    </citation>
    <scope>NUCLEOTIDE SEQUENCE [LARGE SCALE GENOMIC DNA]</scope>
    <source>
        <strain evidence="2">JCM 17630</strain>
    </source>
</reference>
<organism evidence="1 2">
    <name type="scientific">Postechiella marina</name>
    <dbReference type="NCBI Taxonomy" id="943941"/>
    <lineage>
        <taxon>Bacteria</taxon>
        <taxon>Pseudomonadati</taxon>
        <taxon>Bacteroidota</taxon>
        <taxon>Flavobacteriia</taxon>
        <taxon>Flavobacteriales</taxon>
        <taxon>Flavobacteriaceae</taxon>
        <taxon>Postechiella</taxon>
    </lineage>
</organism>
<accession>A0ABP8CHI7</accession>
<evidence type="ECO:0000313" key="2">
    <source>
        <dbReference type="Proteomes" id="UP001501496"/>
    </source>
</evidence>
<protein>
    <submittedName>
        <fullName evidence="1">Uncharacterized protein</fullName>
    </submittedName>
</protein>
<evidence type="ECO:0000313" key="1">
    <source>
        <dbReference type="EMBL" id="GAA4239154.1"/>
    </source>
</evidence>
<name>A0ABP8CHI7_9FLAO</name>
<comment type="caution">
    <text evidence="1">The sequence shown here is derived from an EMBL/GenBank/DDBJ whole genome shotgun (WGS) entry which is preliminary data.</text>
</comment>
<proteinExistence type="predicted"/>
<gene>
    <name evidence="1" type="ORF">GCM10022291_32380</name>
</gene>